<keyword evidence="15" id="KW-1185">Reference proteome</keyword>
<feature type="domain" description="J" evidence="12">
    <location>
        <begin position="464"/>
        <end position="528"/>
    </location>
</feature>
<evidence type="ECO:0000256" key="3">
    <source>
        <dbReference type="ARBA" id="ARBA00022514"/>
    </source>
</evidence>
<dbReference type="PROSITE" id="PS51362">
    <property type="entry name" value="TGF_BETA_2"/>
    <property type="match status" value="1"/>
</dbReference>
<feature type="region of interest" description="Disordered" evidence="10">
    <location>
        <begin position="1"/>
        <end position="101"/>
    </location>
</feature>
<evidence type="ECO:0000256" key="7">
    <source>
        <dbReference type="ARBA" id="ARBA00023030"/>
    </source>
</evidence>
<dbReference type="FunFam" id="2.60.120.970:FF:000003">
    <property type="entry name" value="Growth differentiation factor 11"/>
    <property type="match status" value="1"/>
</dbReference>
<dbReference type="PROSITE" id="PS50076">
    <property type="entry name" value="DNAJ_2"/>
    <property type="match status" value="1"/>
</dbReference>
<dbReference type="PROSITE" id="PS00250">
    <property type="entry name" value="TGF_BETA_1"/>
    <property type="match status" value="1"/>
</dbReference>
<feature type="transmembrane region" description="Helical" evidence="11">
    <location>
        <begin position="328"/>
        <end position="354"/>
    </location>
</feature>
<evidence type="ECO:0008006" key="16">
    <source>
        <dbReference type="Google" id="ProtNLM"/>
    </source>
</evidence>
<gene>
    <name evidence="14" type="ORF">JRQ81_004121</name>
</gene>
<keyword evidence="8" id="KW-1015">Disulfide bond</keyword>
<comment type="subcellular location">
    <subcellularLocation>
        <location evidence="1">Secreted</location>
    </subcellularLocation>
</comment>
<keyword evidence="11" id="KW-0812">Transmembrane</keyword>
<dbReference type="FunFam" id="2.10.90.10:FF:000006">
    <property type="entry name" value="growth/differentiation factor 8"/>
    <property type="match status" value="1"/>
</dbReference>
<keyword evidence="4" id="KW-0964">Secreted</keyword>
<dbReference type="InterPro" id="IPR001839">
    <property type="entry name" value="TGF-b_C"/>
</dbReference>
<dbReference type="Gene3D" id="2.60.120.970">
    <property type="match status" value="1"/>
</dbReference>
<dbReference type="InterPro" id="IPR029034">
    <property type="entry name" value="Cystine-knot_cytokine"/>
</dbReference>
<dbReference type="Gene3D" id="1.10.287.110">
    <property type="entry name" value="DnaJ domain"/>
    <property type="match status" value="1"/>
</dbReference>
<keyword evidence="6" id="KW-0732">Signal</keyword>
<dbReference type="Gene3D" id="2.10.90.10">
    <property type="entry name" value="Cystine-knot cytokines"/>
    <property type="match status" value="1"/>
</dbReference>
<evidence type="ECO:0000256" key="9">
    <source>
        <dbReference type="RuleBase" id="RU000354"/>
    </source>
</evidence>
<evidence type="ECO:0000256" key="10">
    <source>
        <dbReference type="SAM" id="MobiDB-lite"/>
    </source>
</evidence>
<evidence type="ECO:0000256" key="8">
    <source>
        <dbReference type="ARBA" id="ARBA00023157"/>
    </source>
</evidence>
<keyword evidence="11" id="KW-1133">Transmembrane helix</keyword>
<feature type="compositionally biased region" description="Polar residues" evidence="10">
    <location>
        <begin position="753"/>
        <end position="764"/>
    </location>
</feature>
<dbReference type="InterPro" id="IPR032843">
    <property type="entry name" value="Jiv"/>
</dbReference>
<dbReference type="InterPro" id="IPR017948">
    <property type="entry name" value="TGFb_CS"/>
</dbReference>
<evidence type="ECO:0000256" key="6">
    <source>
        <dbReference type="ARBA" id="ARBA00022729"/>
    </source>
</evidence>
<keyword evidence="11" id="KW-0472">Membrane</keyword>
<keyword evidence="5" id="KW-0165">Cleavage on pair of basic residues</keyword>
<evidence type="ECO:0000256" key="4">
    <source>
        <dbReference type="ARBA" id="ARBA00022525"/>
    </source>
</evidence>
<feature type="compositionally biased region" description="Polar residues" evidence="10">
    <location>
        <begin position="683"/>
        <end position="717"/>
    </location>
</feature>
<protein>
    <recommendedName>
        <fullName evidence="16">Growth differentiation factor 11</fullName>
    </recommendedName>
</protein>
<dbReference type="Proteomes" id="UP001142489">
    <property type="component" value="Unassembled WGS sequence"/>
</dbReference>
<dbReference type="InterPro" id="IPR001623">
    <property type="entry name" value="DnaJ_domain"/>
</dbReference>
<evidence type="ECO:0000313" key="14">
    <source>
        <dbReference type="EMBL" id="KAJ7317959.1"/>
    </source>
</evidence>
<comment type="caution">
    <text evidence="14">The sequence shown here is derived from an EMBL/GenBank/DDBJ whole genome shotgun (WGS) entry which is preliminary data.</text>
</comment>
<feature type="region of interest" description="Disordered" evidence="10">
    <location>
        <begin position="753"/>
        <end position="836"/>
    </location>
</feature>
<keyword evidence="3" id="KW-0202">Cytokine</keyword>
<evidence type="ECO:0000259" key="12">
    <source>
        <dbReference type="PROSITE" id="PS50076"/>
    </source>
</evidence>
<dbReference type="SMART" id="SM00204">
    <property type="entry name" value="TGFB"/>
    <property type="match status" value="1"/>
</dbReference>
<dbReference type="InterPro" id="IPR001111">
    <property type="entry name" value="TGF-b_propeptide"/>
</dbReference>
<dbReference type="GO" id="GO:0050780">
    <property type="term" value="F:dopamine receptor binding"/>
    <property type="evidence" value="ECO:0007669"/>
    <property type="project" value="TreeGrafter"/>
</dbReference>
<evidence type="ECO:0000256" key="5">
    <source>
        <dbReference type="ARBA" id="ARBA00022685"/>
    </source>
</evidence>
<dbReference type="CDD" id="cd06257">
    <property type="entry name" value="DnaJ"/>
    <property type="match status" value="1"/>
</dbReference>
<dbReference type="PANTHER" id="PTHR44665">
    <property type="entry name" value="DNAJ HOMOLOG SUBFAMILY C MEMBER 14"/>
    <property type="match status" value="1"/>
</dbReference>
<sequence>MEEEEEDHHLGAGAGGVAGEPEPPHPGLGRTVLGVGSPRGAKGHAASEGGDGGINPFLHHGNFSTEHGGCKPSPGPEELVMGGATEVGGPAPPQADVTCGQGRTREAEVVWNGRCGEDDDSLHLTGYGSPSGSEAGSCRCDGDLCDLSATYSEQGTGLCGFACQHWPPGSKERDTSKPLLGQEYDEDDTVSKAKEELPDCIRPSGGRKVARQQRHRSAAKDKGEGRFALSGGKHRQLRKRSDGGRHHVQTELLRHLEGLASFCFSCFKLFISLILQVTHRCGEGVEAGGKLLYSCCSFSPRDLDSVRSSVQAWIQHARMSCKKLLRHLGLWVTLAYRLVKMLCVVLFLVLMLLLGSLRICWRVCKLTVLSVFGRLAHTSHGAWLLSAIDLPQIWTFFKDSRTCRWATGLLLKWQALLWTPKGLRTNQAEDTAYMGSSGGSGPYHPGEEVARLLAMADTPEEAFNPFQVLGLEATASDAELKRAYRQLAVLVHPDKNKHPRAEEAFKVLRAAWDIVSNPERRKEYEIKRMAETELTKSMNEFLSKLQDDLKEAMNTMMCNKCQGKHKRFEMDRDPLNARYCAECSKLHAAEEGDFWAESSMLGLKITYFALMDGKVYDITGNGAALLDEETEGQNGQGASEWGSPLTHTVFRITYRLDQEALEGAKAELQDFFNRLFQGNNGQMPNGNFFGTPQASAPGSVPSSFAAASSKVDSTAQKGDSKQKRRKKPRIQRMENLDNMLGMLVRGLRIKGSNWTRTSRSNQQLVRAKEHSNGKPASHPPSPAPKNLTTLCKQQQQQEEKEQQQQQQQQRHRHQHPSPPSASSTGTPSSQGQAGEISVLQERKREGAWRIGGLPAWGGKRRSPDMPVPKSWVFWCFLVLSLEFCTGEPGERGADKAPAEGVPLMTDPEDQGCPVCMWRKHSKEMRLESIKSQILSKLRLKEAPNITREVVNQLLPKAPPLQQILDLHDFQGDSFQHDDYLEEDEYHATTETVISMAQETDPAVQIEGNPHCCFFNFSPKIMFTKVVKAQLWVYLRPVQHTSTVYLQILRLKPVTEDGSRHIRIRSLKIDLNSRIGHWQSIDFKHVLQNWFKQPQNNWGIEINAFDPNGNDLAVTSLGPGAEGLHPFMELRVLENNKRSRRNLGLDCDEHSTESRCCRYPLTVDFEAFGWDWIIAPKRYKANYCSGQCEYMFMQKYPHTHLVQQANPRGSAGPCCTPTKMSPINMLYFNDKQQIIYGKIPGMVVDRCGCS</sequence>
<feature type="region of interest" description="Disordered" evidence="10">
    <location>
        <begin position="683"/>
        <end position="730"/>
    </location>
</feature>
<dbReference type="SMART" id="SM00271">
    <property type="entry name" value="DnaJ"/>
    <property type="match status" value="1"/>
</dbReference>
<dbReference type="Pfam" id="PF00226">
    <property type="entry name" value="DnaJ"/>
    <property type="match status" value="1"/>
</dbReference>
<name>A0A9Q0XL04_9SAUR</name>
<evidence type="ECO:0000256" key="2">
    <source>
        <dbReference type="ARBA" id="ARBA00006656"/>
    </source>
</evidence>
<keyword evidence="7 9" id="KW-0339">Growth factor</keyword>
<dbReference type="OrthoDB" id="1507364at2759"/>
<organism evidence="14 15">
    <name type="scientific">Phrynocephalus forsythii</name>
    <dbReference type="NCBI Taxonomy" id="171643"/>
    <lineage>
        <taxon>Eukaryota</taxon>
        <taxon>Metazoa</taxon>
        <taxon>Chordata</taxon>
        <taxon>Craniata</taxon>
        <taxon>Vertebrata</taxon>
        <taxon>Euteleostomi</taxon>
        <taxon>Lepidosauria</taxon>
        <taxon>Squamata</taxon>
        <taxon>Bifurcata</taxon>
        <taxon>Unidentata</taxon>
        <taxon>Episquamata</taxon>
        <taxon>Toxicofera</taxon>
        <taxon>Iguania</taxon>
        <taxon>Acrodonta</taxon>
        <taxon>Agamidae</taxon>
        <taxon>Agaminae</taxon>
        <taxon>Phrynocephalus</taxon>
    </lineage>
</organism>
<dbReference type="InterPro" id="IPR036869">
    <property type="entry name" value="J_dom_sf"/>
</dbReference>
<dbReference type="Pfam" id="PF00019">
    <property type="entry name" value="TGF_beta"/>
    <property type="match status" value="1"/>
</dbReference>
<feature type="domain" description="TGF-beta family profile" evidence="13">
    <location>
        <begin position="1137"/>
        <end position="1249"/>
    </location>
</feature>
<evidence type="ECO:0000256" key="1">
    <source>
        <dbReference type="ARBA" id="ARBA00004613"/>
    </source>
</evidence>
<evidence type="ECO:0000313" key="15">
    <source>
        <dbReference type="Proteomes" id="UP001142489"/>
    </source>
</evidence>
<feature type="compositionally biased region" description="Basic residues" evidence="10">
    <location>
        <begin position="208"/>
        <end position="217"/>
    </location>
</feature>
<dbReference type="AlphaFoldDB" id="A0A9Q0XL04"/>
<proteinExistence type="inferred from homology"/>
<dbReference type="PANTHER" id="PTHR44665:SF1">
    <property type="entry name" value="DNAJ HOMOLOG SUBFAMILY C MEMBER 14"/>
    <property type="match status" value="1"/>
</dbReference>
<dbReference type="EMBL" id="JAPFRF010000011">
    <property type="protein sequence ID" value="KAJ7317959.1"/>
    <property type="molecule type" value="Genomic_DNA"/>
</dbReference>
<dbReference type="InterPro" id="IPR052317">
    <property type="entry name" value="Viral_replicn-host_int_reg"/>
</dbReference>
<feature type="compositionally biased region" description="Basic and acidic residues" evidence="10">
    <location>
        <begin position="189"/>
        <end position="199"/>
    </location>
</feature>
<dbReference type="SUPFAM" id="SSF57501">
    <property type="entry name" value="Cystine-knot cytokines"/>
    <property type="match status" value="1"/>
</dbReference>
<dbReference type="GO" id="GO:0005125">
    <property type="term" value="F:cytokine activity"/>
    <property type="evidence" value="ECO:0007669"/>
    <property type="project" value="UniProtKB-KW"/>
</dbReference>
<feature type="region of interest" description="Disordered" evidence="10">
    <location>
        <begin position="170"/>
        <end position="243"/>
    </location>
</feature>
<dbReference type="PRINTS" id="PR00625">
    <property type="entry name" value="JDOMAIN"/>
</dbReference>
<dbReference type="GO" id="GO:0005615">
    <property type="term" value="C:extracellular space"/>
    <property type="evidence" value="ECO:0007669"/>
    <property type="project" value="UniProtKB-KW"/>
</dbReference>
<dbReference type="CDD" id="cd19388">
    <property type="entry name" value="TGF_beta_GDF8"/>
    <property type="match status" value="1"/>
</dbReference>
<dbReference type="Pfam" id="PF14901">
    <property type="entry name" value="Jiv90"/>
    <property type="match status" value="1"/>
</dbReference>
<evidence type="ECO:0000256" key="11">
    <source>
        <dbReference type="SAM" id="Phobius"/>
    </source>
</evidence>
<dbReference type="Pfam" id="PF00688">
    <property type="entry name" value="TGFb_propeptide"/>
    <property type="match status" value="1"/>
</dbReference>
<reference evidence="14" key="1">
    <citation type="journal article" date="2023" name="DNA Res.">
        <title>Chromosome-level genome assembly of Phrynocephalus forsythii using third-generation DNA sequencing and Hi-C analysis.</title>
        <authorList>
            <person name="Qi Y."/>
            <person name="Zhao W."/>
            <person name="Zhao Y."/>
            <person name="Niu C."/>
            <person name="Cao S."/>
            <person name="Zhang Y."/>
        </authorList>
    </citation>
    <scope>NUCLEOTIDE SEQUENCE</scope>
    <source>
        <tissue evidence="14">Muscle</tissue>
    </source>
</reference>
<comment type="similarity">
    <text evidence="2 9">Belongs to the TGF-beta family.</text>
</comment>
<dbReference type="GO" id="GO:0008083">
    <property type="term" value="F:growth factor activity"/>
    <property type="evidence" value="ECO:0007669"/>
    <property type="project" value="UniProtKB-KW"/>
</dbReference>
<evidence type="ECO:0000259" key="13">
    <source>
        <dbReference type="PROSITE" id="PS51362"/>
    </source>
</evidence>
<feature type="compositionally biased region" description="Low complexity" evidence="10">
    <location>
        <begin position="820"/>
        <end position="833"/>
    </location>
</feature>
<dbReference type="SUPFAM" id="SSF46565">
    <property type="entry name" value="Chaperone J-domain"/>
    <property type="match status" value="1"/>
</dbReference>
<accession>A0A9Q0XL04</accession>